<dbReference type="PANTHER" id="PTHR43065">
    <property type="entry name" value="SENSOR HISTIDINE KINASE"/>
    <property type="match status" value="1"/>
</dbReference>
<evidence type="ECO:0000256" key="8">
    <source>
        <dbReference type="ARBA" id="ARBA00022840"/>
    </source>
</evidence>
<dbReference type="InterPro" id="IPR036097">
    <property type="entry name" value="HisK_dim/P_sf"/>
</dbReference>
<keyword evidence="5" id="KW-0547">Nucleotide-binding</keyword>
<evidence type="ECO:0000256" key="6">
    <source>
        <dbReference type="ARBA" id="ARBA00022777"/>
    </source>
</evidence>
<dbReference type="CDD" id="cd00082">
    <property type="entry name" value="HisKA"/>
    <property type="match status" value="1"/>
</dbReference>
<dbReference type="EC" id="2.7.13.3" evidence="2"/>
<dbReference type="Proteomes" id="UP000664654">
    <property type="component" value="Unassembled WGS sequence"/>
</dbReference>
<evidence type="ECO:0000256" key="4">
    <source>
        <dbReference type="ARBA" id="ARBA00022679"/>
    </source>
</evidence>
<dbReference type="SMART" id="SM00387">
    <property type="entry name" value="HATPase_c"/>
    <property type="match status" value="1"/>
</dbReference>
<dbReference type="GO" id="GO:0006355">
    <property type="term" value="P:regulation of DNA-templated transcription"/>
    <property type="evidence" value="ECO:0007669"/>
    <property type="project" value="InterPro"/>
</dbReference>
<dbReference type="GO" id="GO:0000155">
    <property type="term" value="F:phosphorelay sensor kinase activity"/>
    <property type="evidence" value="ECO:0007669"/>
    <property type="project" value="InterPro"/>
</dbReference>
<keyword evidence="6" id="KW-0418">Kinase</keyword>
<dbReference type="Gene3D" id="3.30.450.20">
    <property type="entry name" value="PAS domain"/>
    <property type="match status" value="1"/>
</dbReference>
<dbReference type="InterPro" id="IPR035965">
    <property type="entry name" value="PAS-like_dom_sf"/>
</dbReference>
<sequence length="376" mass="42914">MLKLFCTKVVQEGETGLARNEQGQHLATTELLIGNLSIALLLLDESLRVQFANPAAESFFEQSRNQLEGQELRRLFLQSSLETERLRSALEFRQSFSDSEVQVTFADGRHSLAEITVTSLEQQGSPRLLVEFKKIDNLRRISQENQQWAQQQAARDLVRGLAHEIKNPLGGLRGAAQLLEKQLKEPELQEFTRLIIEQADRLRNLVDRLLGPNKPPNFQWHNLHRVLEKIRTLLSLDEIAEVELVRDYDPSIPDLWIDDEKIQQAVLNIARNAVQVLEGKGVIRFITRIERQVTIHGKRYPLCAQIRIIDDGPGIPERLKDTLFYPMVTGKQDGTGLGLSIAQNLIDHHRGKIEVESWPGHTEFTIYLPIDKKEPA</sequence>
<dbReference type="SUPFAM" id="SSF55874">
    <property type="entry name" value="ATPase domain of HSP90 chaperone/DNA topoisomerase II/histidine kinase"/>
    <property type="match status" value="1"/>
</dbReference>
<evidence type="ECO:0000256" key="1">
    <source>
        <dbReference type="ARBA" id="ARBA00000085"/>
    </source>
</evidence>
<evidence type="ECO:0000256" key="12">
    <source>
        <dbReference type="ARBA" id="ARBA00039567"/>
    </source>
</evidence>
<dbReference type="PRINTS" id="PR00344">
    <property type="entry name" value="BCTRLSENSOR"/>
</dbReference>
<reference evidence="16" key="1">
    <citation type="submission" date="2021-03" db="EMBL/GenBank/DDBJ databases">
        <title>novel species isolated from a fishpond in China.</title>
        <authorList>
            <person name="Lu H."/>
            <person name="Cai Z."/>
        </authorList>
    </citation>
    <scope>NUCLEOTIDE SEQUENCE</scope>
    <source>
        <strain evidence="16">JCM 30855</strain>
    </source>
</reference>
<name>A0A939DKS6_9ALTE</name>
<dbReference type="NCBIfam" id="NF008293">
    <property type="entry name" value="PRK11073.1"/>
    <property type="match status" value="1"/>
</dbReference>
<dbReference type="SUPFAM" id="SSF47384">
    <property type="entry name" value="Homodimeric domain of signal transducing histidine kinase"/>
    <property type="match status" value="1"/>
</dbReference>
<evidence type="ECO:0000256" key="14">
    <source>
        <dbReference type="ARBA" id="ARBA00043094"/>
    </source>
</evidence>
<keyword evidence="4" id="KW-0808">Transferase</keyword>
<dbReference type="EMBL" id="JAFKCV010000001">
    <property type="protein sequence ID" value="MBN7823686.1"/>
    <property type="molecule type" value="Genomic_DNA"/>
</dbReference>
<dbReference type="Pfam" id="PF02518">
    <property type="entry name" value="HATPase_c"/>
    <property type="match status" value="1"/>
</dbReference>
<comment type="function">
    <text evidence="11">Member of the two-component regulatory system NtrB/NtrC, which controls expression of the nitrogen-regulated (ntr) genes in response to nitrogen limitation. Under conditions of nitrogen limitation, NtrB autophosphorylates and transfers the phosphoryl group to NtrC. In the presence of nitrogen, acts as a phosphatase that dephosphorylates and inactivates NtrC.</text>
</comment>
<organism evidence="16 17">
    <name type="scientific">Bowmanella dokdonensis</name>
    <dbReference type="NCBI Taxonomy" id="751969"/>
    <lineage>
        <taxon>Bacteria</taxon>
        <taxon>Pseudomonadati</taxon>
        <taxon>Pseudomonadota</taxon>
        <taxon>Gammaproteobacteria</taxon>
        <taxon>Alteromonadales</taxon>
        <taxon>Alteromonadaceae</taxon>
        <taxon>Bowmanella</taxon>
    </lineage>
</organism>
<dbReference type="GO" id="GO:0016787">
    <property type="term" value="F:hydrolase activity"/>
    <property type="evidence" value="ECO:0007669"/>
    <property type="project" value="UniProtKB-KW"/>
</dbReference>
<keyword evidence="10" id="KW-0535">Nitrogen fixation</keyword>
<dbReference type="CDD" id="cd00130">
    <property type="entry name" value="PAS"/>
    <property type="match status" value="1"/>
</dbReference>
<dbReference type="SMART" id="SM00388">
    <property type="entry name" value="HisKA"/>
    <property type="match status" value="1"/>
</dbReference>
<dbReference type="InterPro" id="IPR003661">
    <property type="entry name" value="HisK_dim/P_dom"/>
</dbReference>
<keyword evidence="17" id="KW-1185">Reference proteome</keyword>
<feature type="domain" description="Histidine kinase" evidence="15">
    <location>
        <begin position="160"/>
        <end position="372"/>
    </location>
</feature>
<dbReference type="AlphaFoldDB" id="A0A939DKS6"/>
<dbReference type="SUPFAM" id="SSF55785">
    <property type="entry name" value="PYP-like sensor domain (PAS domain)"/>
    <property type="match status" value="1"/>
</dbReference>
<evidence type="ECO:0000256" key="7">
    <source>
        <dbReference type="ARBA" id="ARBA00022801"/>
    </source>
</evidence>
<keyword evidence="7" id="KW-0378">Hydrolase</keyword>
<proteinExistence type="predicted"/>
<evidence type="ECO:0000313" key="16">
    <source>
        <dbReference type="EMBL" id="MBN7823686.1"/>
    </source>
</evidence>
<dbReference type="InterPro" id="IPR013767">
    <property type="entry name" value="PAS_fold"/>
</dbReference>
<dbReference type="Pfam" id="PF00512">
    <property type="entry name" value="HisKA"/>
    <property type="match status" value="1"/>
</dbReference>
<comment type="caution">
    <text evidence="16">The sequence shown here is derived from an EMBL/GenBank/DDBJ whole genome shotgun (WGS) entry which is preliminary data.</text>
</comment>
<dbReference type="InterPro" id="IPR004358">
    <property type="entry name" value="Sig_transdc_His_kin-like_C"/>
</dbReference>
<dbReference type="InterPro" id="IPR036890">
    <property type="entry name" value="HATPase_C_sf"/>
</dbReference>
<keyword evidence="9" id="KW-0902">Two-component regulatory system</keyword>
<accession>A0A939DKS6</accession>
<dbReference type="InterPro" id="IPR005467">
    <property type="entry name" value="His_kinase_dom"/>
</dbReference>
<dbReference type="InterPro" id="IPR000014">
    <property type="entry name" value="PAS"/>
</dbReference>
<comment type="catalytic activity">
    <reaction evidence="1">
        <text>ATP + protein L-histidine = ADP + protein N-phospho-L-histidine.</text>
        <dbReference type="EC" id="2.7.13.3"/>
    </reaction>
</comment>
<dbReference type="Gene3D" id="1.10.287.130">
    <property type="match status" value="1"/>
</dbReference>
<dbReference type="PANTHER" id="PTHR43065:SF16">
    <property type="entry name" value="SENSORY HISTIDINE KINASE_PHOSPHATASE NTRB"/>
    <property type="match status" value="1"/>
</dbReference>
<evidence type="ECO:0000256" key="3">
    <source>
        <dbReference type="ARBA" id="ARBA00022553"/>
    </source>
</evidence>
<evidence type="ECO:0000313" key="17">
    <source>
        <dbReference type="Proteomes" id="UP000664654"/>
    </source>
</evidence>
<evidence type="ECO:0000256" key="2">
    <source>
        <dbReference type="ARBA" id="ARBA00012438"/>
    </source>
</evidence>
<keyword evidence="3" id="KW-0597">Phosphoprotein</keyword>
<dbReference type="NCBIfam" id="TIGR00229">
    <property type="entry name" value="sensory_box"/>
    <property type="match status" value="1"/>
</dbReference>
<dbReference type="Gene3D" id="3.30.565.10">
    <property type="entry name" value="Histidine kinase-like ATPase, C-terminal domain"/>
    <property type="match status" value="1"/>
</dbReference>
<dbReference type="InterPro" id="IPR003594">
    <property type="entry name" value="HATPase_dom"/>
</dbReference>
<dbReference type="GO" id="GO:0005524">
    <property type="term" value="F:ATP binding"/>
    <property type="evidence" value="ECO:0007669"/>
    <property type="project" value="UniProtKB-KW"/>
</dbReference>
<gene>
    <name evidence="16" type="primary">glnL</name>
    <name evidence="16" type="ORF">J0A66_00480</name>
</gene>
<dbReference type="SMART" id="SM00091">
    <property type="entry name" value="PAS"/>
    <property type="match status" value="1"/>
</dbReference>
<evidence type="ECO:0000256" key="9">
    <source>
        <dbReference type="ARBA" id="ARBA00023012"/>
    </source>
</evidence>
<keyword evidence="8" id="KW-0067">ATP-binding</keyword>
<dbReference type="Pfam" id="PF00989">
    <property type="entry name" value="PAS"/>
    <property type="match status" value="1"/>
</dbReference>
<protein>
    <recommendedName>
        <fullName evidence="12">Sensory histidine kinase/phosphatase NtrB</fullName>
        <ecNumber evidence="2">2.7.13.3</ecNumber>
    </recommendedName>
    <alternativeName>
        <fullName evidence="13">Nitrogen regulation protein NR(II)</fullName>
    </alternativeName>
    <alternativeName>
        <fullName evidence="14">Nitrogen regulator II</fullName>
    </alternativeName>
</protein>
<dbReference type="PROSITE" id="PS50109">
    <property type="entry name" value="HIS_KIN"/>
    <property type="match status" value="1"/>
</dbReference>
<evidence type="ECO:0000256" key="5">
    <source>
        <dbReference type="ARBA" id="ARBA00022741"/>
    </source>
</evidence>
<evidence type="ECO:0000256" key="11">
    <source>
        <dbReference type="ARBA" id="ARBA00037696"/>
    </source>
</evidence>
<evidence type="ECO:0000259" key="15">
    <source>
        <dbReference type="PROSITE" id="PS50109"/>
    </source>
</evidence>
<evidence type="ECO:0000256" key="10">
    <source>
        <dbReference type="ARBA" id="ARBA00023231"/>
    </source>
</evidence>
<evidence type="ECO:0000256" key="13">
    <source>
        <dbReference type="ARBA" id="ARBA00042313"/>
    </source>
</evidence>